<dbReference type="InterPro" id="IPR051448">
    <property type="entry name" value="CdaR-like_regulators"/>
</dbReference>
<keyword evidence="4" id="KW-1185">Reference proteome</keyword>
<dbReference type="InterPro" id="IPR042070">
    <property type="entry name" value="PucR_C-HTH_sf"/>
</dbReference>
<dbReference type="InterPro" id="IPR003018">
    <property type="entry name" value="GAF"/>
</dbReference>
<dbReference type="Proteomes" id="UP001597318">
    <property type="component" value="Unassembled WGS sequence"/>
</dbReference>
<gene>
    <name evidence="3" type="ORF">ACFSKK_18535</name>
</gene>
<reference evidence="4" key="1">
    <citation type="journal article" date="2019" name="Int. J. Syst. Evol. Microbiol.">
        <title>The Global Catalogue of Microorganisms (GCM) 10K type strain sequencing project: providing services to taxonomists for standard genome sequencing and annotation.</title>
        <authorList>
            <consortium name="The Broad Institute Genomics Platform"/>
            <consortium name="The Broad Institute Genome Sequencing Center for Infectious Disease"/>
            <person name="Wu L."/>
            <person name="Ma J."/>
        </authorList>
    </citation>
    <scope>NUCLEOTIDE SEQUENCE [LARGE SCALE GENOMIC DNA]</scope>
    <source>
        <strain evidence="4">CGMCC 1.15474</strain>
    </source>
</reference>
<dbReference type="Gene3D" id="3.30.450.40">
    <property type="match status" value="2"/>
</dbReference>
<dbReference type="Pfam" id="PF13556">
    <property type="entry name" value="HTH_30"/>
    <property type="match status" value="1"/>
</dbReference>
<dbReference type="SMART" id="SM00065">
    <property type="entry name" value="GAF"/>
    <property type="match status" value="1"/>
</dbReference>
<dbReference type="InterPro" id="IPR041522">
    <property type="entry name" value="CdaR_GGDEF"/>
</dbReference>
<comment type="similarity">
    <text evidence="1">Belongs to the CdaR family.</text>
</comment>
<dbReference type="RefSeq" id="WP_247340487.1">
    <property type="nucleotide sequence ID" value="NZ_CP095550.1"/>
</dbReference>
<accession>A0ABW5C461</accession>
<dbReference type="InterPro" id="IPR025736">
    <property type="entry name" value="PucR_C-HTH_dom"/>
</dbReference>
<dbReference type="PANTHER" id="PTHR33744">
    <property type="entry name" value="CARBOHYDRATE DIACID REGULATOR"/>
    <property type="match status" value="1"/>
</dbReference>
<dbReference type="Pfam" id="PF17853">
    <property type="entry name" value="GGDEF_2"/>
    <property type="match status" value="1"/>
</dbReference>
<dbReference type="Pfam" id="PF01590">
    <property type="entry name" value="GAF"/>
    <property type="match status" value="1"/>
</dbReference>
<evidence type="ECO:0000259" key="2">
    <source>
        <dbReference type="SMART" id="SM00065"/>
    </source>
</evidence>
<evidence type="ECO:0000256" key="1">
    <source>
        <dbReference type="ARBA" id="ARBA00006754"/>
    </source>
</evidence>
<dbReference type="PANTHER" id="PTHR33744:SF1">
    <property type="entry name" value="DNA-BINDING TRANSCRIPTIONAL ACTIVATOR ADER"/>
    <property type="match status" value="1"/>
</dbReference>
<organism evidence="3 4">
    <name type="scientific">Metabacillus endolithicus</name>
    <dbReference type="NCBI Taxonomy" id="1535204"/>
    <lineage>
        <taxon>Bacteria</taxon>
        <taxon>Bacillati</taxon>
        <taxon>Bacillota</taxon>
        <taxon>Bacilli</taxon>
        <taxon>Bacillales</taxon>
        <taxon>Bacillaceae</taxon>
        <taxon>Metabacillus</taxon>
    </lineage>
</organism>
<protein>
    <submittedName>
        <fullName evidence="3">Helix-turn-helix domain-containing protein</fullName>
    </submittedName>
</protein>
<proteinExistence type="inferred from homology"/>
<feature type="domain" description="GAF" evidence="2">
    <location>
        <begin position="188"/>
        <end position="313"/>
    </location>
</feature>
<dbReference type="InterPro" id="IPR029016">
    <property type="entry name" value="GAF-like_dom_sf"/>
</dbReference>
<dbReference type="EMBL" id="JBHUIK010000004">
    <property type="protein sequence ID" value="MFD2215685.1"/>
    <property type="molecule type" value="Genomic_DNA"/>
</dbReference>
<sequence>MSNSKREILMKKVEHHLRTTSRQLIKINTEDEVLQYLADSFRSELYCDFVGVVLSEGDSFIPKAWSGNTPSVLRHFPLLAASCSSKLLRQSLTYKASVTNNSCRLTEILKEENVKTWFTVPLNDDIQHFGFCIVGFLSYVPLLEMESHFEEFGKDMAVALSVARQKENQLKKLEGIEWISKNQSLDSSLDQHFSEVTYRAGKSTNADFACMYLYNEKENCFDLQKPVYGEMEYPDIMMIENNYALKEYFPFLEETGCTQMTVPLLIDLKPIGVLHVQNKYERPFSEEDLKILEMLSTHVATLLENARLYKSEKDNKNRLHFLLDFQQSLVKKTVEDDDFEGITLKLSDLFQETVILYDRFMRPIAFNFRNSDNDYNLPDNLALQANRLRKNLKKQEKFTVVHPERDDCVFSFWVINGGGNLLGYLSVCNTASEMNEFDQLTVEMARNICSIQFIKQKLVLDTKEQVKDSFISKLLVGKIEDQDSIIQYANLFQWDIFKCHRVAVLTISIDEDDLLEQQAKKVLIWDAIKSHLAKFDSRILTVSHDENYILLLIPVDDDVQSKNYWKNLSDNIEKWSLEVFSGCKILLGIGTSTSNMKDYYVSYQQALLALNVMNIRMKHISFSLYEDLGAYTILHHLDQSNAVNLFIKSQLDPLLTYTENKNIDLYHTLYVFLQNNGNIKSTSDELFIHRSSLLYRLEKIESLLNVDLNDAEIRFNLMMAFKLHDMHGERLKKS</sequence>
<dbReference type="SUPFAM" id="SSF55781">
    <property type="entry name" value="GAF domain-like"/>
    <property type="match status" value="2"/>
</dbReference>
<evidence type="ECO:0000313" key="4">
    <source>
        <dbReference type="Proteomes" id="UP001597318"/>
    </source>
</evidence>
<comment type="caution">
    <text evidence="3">The sequence shown here is derived from an EMBL/GenBank/DDBJ whole genome shotgun (WGS) entry which is preliminary data.</text>
</comment>
<dbReference type="Gene3D" id="1.10.10.2840">
    <property type="entry name" value="PucR C-terminal helix-turn-helix domain"/>
    <property type="match status" value="1"/>
</dbReference>
<evidence type="ECO:0000313" key="3">
    <source>
        <dbReference type="EMBL" id="MFD2215685.1"/>
    </source>
</evidence>
<name>A0ABW5C461_9BACI</name>